<dbReference type="PANTHER" id="PTHR43852">
    <property type="entry name" value="NUCLEOTIDYLTRANSFERASE"/>
    <property type="match status" value="1"/>
</dbReference>
<dbReference type="STRING" id="383372.Rcas_0763"/>
<dbReference type="PANTHER" id="PTHR43852:SF3">
    <property type="entry name" value="NUCLEOTIDYLTRANSFERASE"/>
    <property type="match status" value="1"/>
</dbReference>
<dbReference type="OrthoDB" id="159301at2"/>
<evidence type="ECO:0000313" key="2">
    <source>
        <dbReference type="EMBL" id="ABU56884.1"/>
    </source>
</evidence>
<dbReference type="Proteomes" id="UP000000263">
    <property type="component" value="Chromosome"/>
</dbReference>
<name>A7NHD7_ROSCS</name>
<dbReference type="InterPro" id="IPR043519">
    <property type="entry name" value="NT_sf"/>
</dbReference>
<dbReference type="InterPro" id="IPR052930">
    <property type="entry name" value="TA_antitoxin_MntA"/>
</dbReference>
<protein>
    <submittedName>
        <fullName evidence="2">DNA polymerase beta domain protein region</fullName>
    </submittedName>
</protein>
<dbReference type="NCBIfam" id="NF047752">
    <property type="entry name" value="MntA_antitoxin"/>
    <property type="match status" value="1"/>
</dbReference>
<dbReference type="HOGENOM" id="CLU_130257_1_2_0"/>
<sequence>MFLNLERLPDIFKKYPDIHAVYLFGSAVTGRLHAESDLDLAIVPRPGAGELPRLDILTDLARAGFCRVDLVILDTNDIVLKHEVVRHNQVIYQTEDFDRGAYFSRIARQFLDFRPYLDVQRRAYKQRIVHGQARRDPQETREA</sequence>
<dbReference type="AlphaFoldDB" id="A7NHD7"/>
<dbReference type="eggNOG" id="COG1708">
    <property type="taxonomic scope" value="Bacteria"/>
</dbReference>
<dbReference type="SUPFAM" id="SSF81301">
    <property type="entry name" value="Nucleotidyltransferase"/>
    <property type="match status" value="1"/>
</dbReference>
<feature type="domain" description="Polymerase beta nucleotidyltransferase" evidence="1">
    <location>
        <begin position="7"/>
        <end position="95"/>
    </location>
</feature>
<evidence type="ECO:0000313" key="3">
    <source>
        <dbReference type="Proteomes" id="UP000000263"/>
    </source>
</evidence>
<evidence type="ECO:0000259" key="1">
    <source>
        <dbReference type="Pfam" id="PF18765"/>
    </source>
</evidence>
<dbReference type="Gene3D" id="3.30.460.10">
    <property type="entry name" value="Beta Polymerase, domain 2"/>
    <property type="match status" value="1"/>
</dbReference>
<dbReference type="EMBL" id="CP000804">
    <property type="protein sequence ID" value="ABU56884.1"/>
    <property type="molecule type" value="Genomic_DNA"/>
</dbReference>
<keyword evidence="3" id="KW-1185">Reference proteome</keyword>
<gene>
    <name evidence="2" type="ordered locus">Rcas_0763</name>
</gene>
<dbReference type="InterPro" id="IPR041633">
    <property type="entry name" value="Polbeta"/>
</dbReference>
<dbReference type="CDD" id="cd05403">
    <property type="entry name" value="NT_KNTase_like"/>
    <property type="match status" value="1"/>
</dbReference>
<organism evidence="2 3">
    <name type="scientific">Roseiflexus castenholzii (strain DSM 13941 / HLO8)</name>
    <dbReference type="NCBI Taxonomy" id="383372"/>
    <lineage>
        <taxon>Bacteria</taxon>
        <taxon>Bacillati</taxon>
        <taxon>Chloroflexota</taxon>
        <taxon>Chloroflexia</taxon>
        <taxon>Chloroflexales</taxon>
        <taxon>Roseiflexineae</taxon>
        <taxon>Roseiflexaceae</taxon>
        <taxon>Roseiflexus</taxon>
    </lineage>
</organism>
<reference evidence="2 3" key="1">
    <citation type="submission" date="2007-08" db="EMBL/GenBank/DDBJ databases">
        <title>Complete sequence of Roseiflexus castenholzii DSM 13941.</title>
        <authorList>
            <consortium name="US DOE Joint Genome Institute"/>
            <person name="Copeland A."/>
            <person name="Lucas S."/>
            <person name="Lapidus A."/>
            <person name="Barry K."/>
            <person name="Glavina del Rio T."/>
            <person name="Dalin E."/>
            <person name="Tice H."/>
            <person name="Pitluck S."/>
            <person name="Thompson L.S."/>
            <person name="Brettin T."/>
            <person name="Bruce D."/>
            <person name="Detter J.C."/>
            <person name="Han C."/>
            <person name="Tapia R."/>
            <person name="Schmutz J."/>
            <person name="Larimer F."/>
            <person name="Land M."/>
            <person name="Hauser L."/>
            <person name="Kyrpides N."/>
            <person name="Mikhailova N."/>
            <person name="Bryant D.A."/>
            <person name="Hanada S."/>
            <person name="Tsukatani Y."/>
            <person name="Richardson P."/>
        </authorList>
    </citation>
    <scope>NUCLEOTIDE SEQUENCE [LARGE SCALE GENOMIC DNA]</scope>
    <source>
        <strain evidence="3">DSM 13941 / HLO8</strain>
    </source>
</reference>
<accession>A7NHD7</accession>
<dbReference type="RefSeq" id="WP_012119314.1">
    <property type="nucleotide sequence ID" value="NC_009767.1"/>
</dbReference>
<dbReference type="Pfam" id="PF18765">
    <property type="entry name" value="Polbeta"/>
    <property type="match status" value="1"/>
</dbReference>
<dbReference type="KEGG" id="rca:Rcas_0763"/>
<proteinExistence type="predicted"/>